<accession>A0AAV5GNE5</accession>
<evidence type="ECO:0000313" key="2">
    <source>
        <dbReference type="EMBL" id="GJN94100.1"/>
    </source>
</evidence>
<dbReference type="PANTHER" id="PTHR36050">
    <property type="entry name" value="O-FUCOSYLTRANSFERASE 30"/>
    <property type="match status" value="1"/>
</dbReference>
<dbReference type="AlphaFoldDB" id="A0AAV5GNE5"/>
<sequence>MPATPRRASASLDLRLDTTPTRPSSPGFRSPAGVTEPLLPRSYSSGASLPSSPARNLFAISTSAGSPPSPGGSVRSGSHSPTAAGQAPLYPIAAGLPKAGRLSSPRRWAVLVGVALFLTVVTLGTRGGGDEGYAASLHQGLRAGVEGVKGWTWAGSAAQADTETTALEEEGPLSQVEADTEDLPAEGSAHEELGNDAPGRTGDVEPVEPPDSADQTGESDEERVIDEALKAAAAPEDGPQEAGGLEVPPATPTINVNPTPRPPPRERQRETRYLAFHPHSGFHNQRKSLVNALTLAELLNRTLLLPPARLGLPVPWEADPKIRTPVSEGCKAGTSDVPVAAVANSHAVATGEECDDPARWTYTGWDWLVSPGLLQDRALVDRWNTSHAWLTAPVAEGGLAFQADEIHVFPDVDRRSYQILDSPNTPLDKGMFSSRIELDDLRDEAGLGSKRLLQFGSLFSGARLKLTEPDNAAMHTALYDQVVLQNEGLDAISDRIRDQLGSYVAAHARVGDGNFKRDAVKNMQKVFRSLCHDVLGLSNVEINVLLDEVTASASHKSAPQGKAKAKAPAKKVARSFGSKAADLVVRTEFFGGQGWEPEDAFDEADLLLDGDRTLSSSSAPLFRSNTSATSAISRLSRRAIKGEPSQPLASNLHCRRPLHDVESAPHLAPLNVPLYIATDSRSPTTDASLAPFNRWFPCVFFLSDFAAASEVNDSPVEELAELVAAKSAEEAGGLGGRWTSDWDGQAMAKYLYPFLEAEIAARAVEVVGTPASTFSGYVRGLLHQAYVRRGMAATWRR</sequence>
<dbReference type="PANTHER" id="PTHR36050:SF1">
    <property type="entry name" value="O-FUCOSYLTRANSFERASE 30"/>
    <property type="match status" value="1"/>
</dbReference>
<organism evidence="2 3">
    <name type="scientific">Rhodotorula paludigena</name>
    <dbReference type="NCBI Taxonomy" id="86838"/>
    <lineage>
        <taxon>Eukaryota</taxon>
        <taxon>Fungi</taxon>
        <taxon>Dikarya</taxon>
        <taxon>Basidiomycota</taxon>
        <taxon>Pucciniomycotina</taxon>
        <taxon>Microbotryomycetes</taxon>
        <taxon>Sporidiobolales</taxon>
        <taxon>Sporidiobolaceae</taxon>
        <taxon>Rhodotorula</taxon>
    </lineage>
</organism>
<reference evidence="2 3" key="1">
    <citation type="submission" date="2021-12" db="EMBL/GenBank/DDBJ databases">
        <title>High titer production of polyol ester of fatty acids by Rhodotorula paludigena BS15 towards product separation-free biomass refinery.</title>
        <authorList>
            <person name="Mano J."/>
            <person name="Ono H."/>
            <person name="Tanaka T."/>
            <person name="Naito K."/>
            <person name="Sushida H."/>
            <person name="Ike M."/>
            <person name="Tokuyasu K."/>
            <person name="Kitaoka M."/>
        </authorList>
    </citation>
    <scope>NUCLEOTIDE SEQUENCE [LARGE SCALE GENOMIC DNA]</scope>
    <source>
        <strain evidence="2 3">BS15</strain>
    </source>
</reference>
<name>A0AAV5GNE5_9BASI</name>
<feature type="region of interest" description="Disordered" evidence="1">
    <location>
        <begin position="157"/>
        <end position="267"/>
    </location>
</feature>
<feature type="compositionally biased region" description="Low complexity" evidence="1">
    <location>
        <begin position="61"/>
        <end position="81"/>
    </location>
</feature>
<evidence type="ECO:0008006" key="4">
    <source>
        <dbReference type="Google" id="ProtNLM"/>
    </source>
</evidence>
<protein>
    <recommendedName>
        <fullName evidence="4">Proteophosphoglycan ppg4</fullName>
    </recommendedName>
</protein>
<evidence type="ECO:0000256" key="1">
    <source>
        <dbReference type="SAM" id="MobiDB-lite"/>
    </source>
</evidence>
<keyword evidence="3" id="KW-1185">Reference proteome</keyword>
<comment type="caution">
    <text evidence="2">The sequence shown here is derived from an EMBL/GenBank/DDBJ whole genome shotgun (WGS) entry which is preliminary data.</text>
</comment>
<evidence type="ECO:0000313" key="3">
    <source>
        <dbReference type="Proteomes" id="UP001342314"/>
    </source>
</evidence>
<dbReference type="Proteomes" id="UP001342314">
    <property type="component" value="Unassembled WGS sequence"/>
</dbReference>
<proteinExistence type="predicted"/>
<dbReference type="EMBL" id="BQKY01000016">
    <property type="protein sequence ID" value="GJN94100.1"/>
    <property type="molecule type" value="Genomic_DNA"/>
</dbReference>
<feature type="region of interest" description="Disordered" evidence="1">
    <location>
        <begin position="1"/>
        <end position="83"/>
    </location>
</feature>
<gene>
    <name evidence="2" type="ORF">Rhopal_007174-T1</name>
</gene>
<feature type="compositionally biased region" description="Low complexity" evidence="1">
    <location>
        <begin position="40"/>
        <end position="53"/>
    </location>
</feature>